<dbReference type="Pfam" id="PF01784">
    <property type="entry name" value="DUF34_NIF3"/>
    <property type="match status" value="1"/>
</dbReference>
<evidence type="ECO:0000256" key="4">
    <source>
        <dbReference type="PIRNR" id="PIRNR037489"/>
    </source>
</evidence>
<dbReference type="RefSeq" id="WP_390199567.1">
    <property type="nucleotide sequence ID" value="NZ_JBHSDV010000003.1"/>
</dbReference>
<keyword evidence="3 4" id="KW-0479">Metal-binding</keyword>
<dbReference type="NCBIfam" id="TIGR00486">
    <property type="entry name" value="YbgI_SA1388"/>
    <property type="match status" value="1"/>
</dbReference>
<comment type="caution">
    <text evidence="5">The sequence shown here is derived from an EMBL/GenBank/DDBJ whole genome shotgun (WGS) entry which is preliminary data.</text>
</comment>
<dbReference type="PANTHER" id="PTHR13799">
    <property type="entry name" value="NGG1 INTERACTING FACTOR 3"/>
    <property type="match status" value="1"/>
</dbReference>
<keyword evidence="6" id="KW-1185">Reference proteome</keyword>
<dbReference type="Gene3D" id="3.30.70.120">
    <property type="match status" value="1"/>
</dbReference>
<evidence type="ECO:0000256" key="3">
    <source>
        <dbReference type="ARBA" id="ARBA00022723"/>
    </source>
</evidence>
<dbReference type="Proteomes" id="UP001595880">
    <property type="component" value="Unassembled WGS sequence"/>
</dbReference>
<dbReference type="InterPro" id="IPR015867">
    <property type="entry name" value="N-reg_PII/ATP_PRibTrfase_C"/>
</dbReference>
<proteinExistence type="inferred from homology"/>
<reference evidence="6" key="1">
    <citation type="journal article" date="2019" name="Int. J. Syst. Evol. Microbiol.">
        <title>The Global Catalogue of Microorganisms (GCM) 10K type strain sequencing project: providing services to taxonomists for standard genome sequencing and annotation.</title>
        <authorList>
            <consortium name="The Broad Institute Genomics Platform"/>
            <consortium name="The Broad Institute Genome Sequencing Center for Infectious Disease"/>
            <person name="Wu L."/>
            <person name="Ma J."/>
        </authorList>
    </citation>
    <scope>NUCLEOTIDE SEQUENCE [LARGE SCALE GENOMIC DNA]</scope>
    <source>
        <strain evidence="6">KACC 14058</strain>
    </source>
</reference>
<accession>A0ABV8VVG6</accession>
<dbReference type="InterPro" id="IPR036069">
    <property type="entry name" value="DUF34/NIF3_sf"/>
</dbReference>
<organism evidence="5 6">
    <name type="scientific">Gracilibacillus marinus</name>
    <dbReference type="NCBI Taxonomy" id="630535"/>
    <lineage>
        <taxon>Bacteria</taxon>
        <taxon>Bacillati</taxon>
        <taxon>Bacillota</taxon>
        <taxon>Bacilli</taxon>
        <taxon>Bacillales</taxon>
        <taxon>Bacillaceae</taxon>
        <taxon>Gracilibacillus</taxon>
    </lineage>
</organism>
<dbReference type="PANTHER" id="PTHR13799:SF14">
    <property type="entry name" value="GTP CYCLOHYDROLASE 1 TYPE 2 HOMOLOG"/>
    <property type="match status" value="1"/>
</dbReference>
<dbReference type="Gene3D" id="3.40.1390.30">
    <property type="entry name" value="NIF3 (NGG1p interacting factor 3)-like"/>
    <property type="match status" value="2"/>
</dbReference>
<protein>
    <recommendedName>
        <fullName evidence="2 4">GTP cyclohydrolase 1 type 2 homolog</fullName>
    </recommendedName>
</protein>
<gene>
    <name evidence="5" type="ORF">ACFOZ1_11925</name>
</gene>
<evidence type="ECO:0000313" key="5">
    <source>
        <dbReference type="EMBL" id="MFC4388508.1"/>
    </source>
</evidence>
<sequence>MSNTTVKAIIDLFEQWVPLHYAEPWDNVGLLVGDRTMQVDKLMITLDVTEEVVDEALKNNVNMIIAHHPLIFEGLKAINLTNFKGKIIQKLIKHDIAVYAAHTNLDIVSGGVNDLLAEKIGLENSKVLHPMIEEKLYKLVIYVPSSHTDVIVEELGESGAGFIGNYSHCTFRTNGTGTFKPLEGTNPYIGKAGFVERVAEDKIETLVKESQLHTIISKIESVHPYEEMAYDVFQLKNTGTSLGLGRIGTLNQSCTLDELLEIVKKAFHVNSVRFVGDRNTTITTVAILGGSGKSYINDAIKKGADCFITGDLSFHEAQDALAQGITLIDPGHHIEEVMKEGVKKYFEDKMAILPSPIQVITSELSTDPFQYS</sequence>
<dbReference type="SUPFAM" id="SSF102705">
    <property type="entry name" value="NIF3 (NGG1p interacting factor 3)-like"/>
    <property type="match status" value="1"/>
</dbReference>
<evidence type="ECO:0000256" key="1">
    <source>
        <dbReference type="ARBA" id="ARBA00006964"/>
    </source>
</evidence>
<name>A0ABV8VVG6_9BACI</name>
<dbReference type="EMBL" id="JBHSDV010000003">
    <property type="protein sequence ID" value="MFC4388508.1"/>
    <property type="molecule type" value="Genomic_DNA"/>
</dbReference>
<evidence type="ECO:0000256" key="2">
    <source>
        <dbReference type="ARBA" id="ARBA00022112"/>
    </source>
</evidence>
<evidence type="ECO:0000313" key="6">
    <source>
        <dbReference type="Proteomes" id="UP001595880"/>
    </source>
</evidence>
<comment type="similarity">
    <text evidence="1 4">Belongs to the GTP cyclohydrolase I type 2/NIF3 family.</text>
</comment>
<dbReference type="InterPro" id="IPR002678">
    <property type="entry name" value="DUF34/NIF3"/>
</dbReference>
<dbReference type="InterPro" id="IPR017221">
    <property type="entry name" value="DUF34/NIF3_bac"/>
</dbReference>
<dbReference type="PIRSF" id="PIRSF037489">
    <property type="entry name" value="UCP037489_NIF3_YqfO"/>
    <property type="match status" value="1"/>
</dbReference>